<accession>A0ABU5ZFR7</accession>
<name>A0ABU5ZFR7_9BACL</name>
<organism evidence="1 2">
    <name type="scientific">Ferviditalea candida</name>
    <dbReference type="NCBI Taxonomy" id="3108399"/>
    <lineage>
        <taxon>Bacteria</taxon>
        <taxon>Bacillati</taxon>
        <taxon>Bacillota</taxon>
        <taxon>Bacilli</taxon>
        <taxon>Bacillales</taxon>
        <taxon>Paenibacillaceae</taxon>
        <taxon>Ferviditalea</taxon>
    </lineage>
</organism>
<comment type="caution">
    <text evidence="1">The sequence shown here is derived from an EMBL/GenBank/DDBJ whole genome shotgun (WGS) entry which is preliminary data.</text>
</comment>
<sequence>MLIKAVYKDLMKLGSSGLVGIAIPDIYMKLPYTATNRKGKTIEKMRFVPIAAVVATRLKEDEESADKTDDENESPATYRGASICKSISVVLARRSGFTMVFKDQLPTIGVKCITHA</sequence>
<evidence type="ECO:0000313" key="1">
    <source>
        <dbReference type="EMBL" id="MEB3101348.1"/>
    </source>
</evidence>
<dbReference type="EMBL" id="JAYJLD010000007">
    <property type="protein sequence ID" value="MEB3101348.1"/>
    <property type="molecule type" value="Genomic_DNA"/>
</dbReference>
<dbReference type="RefSeq" id="WP_371753464.1">
    <property type="nucleotide sequence ID" value="NZ_JAYJLD010000007.1"/>
</dbReference>
<evidence type="ECO:0000313" key="2">
    <source>
        <dbReference type="Proteomes" id="UP001310386"/>
    </source>
</evidence>
<gene>
    <name evidence="1" type="ORF">VF724_06685</name>
</gene>
<dbReference type="Proteomes" id="UP001310386">
    <property type="component" value="Unassembled WGS sequence"/>
</dbReference>
<proteinExistence type="predicted"/>
<protein>
    <submittedName>
        <fullName evidence="1">Uncharacterized protein</fullName>
    </submittedName>
</protein>
<reference evidence="1" key="1">
    <citation type="submission" date="2023-12" db="EMBL/GenBank/DDBJ databases">
        <title>Fervidustalea candida gen. nov., sp. nov., a novel member of the family Paenibacillaceae isolated from a geothermal area.</title>
        <authorList>
            <person name="Li W.-J."/>
            <person name="Jiao J.-Y."/>
            <person name="Chen Y."/>
        </authorList>
    </citation>
    <scope>NUCLEOTIDE SEQUENCE</scope>
    <source>
        <strain evidence="1">SYSU GA230002</strain>
    </source>
</reference>
<keyword evidence="2" id="KW-1185">Reference proteome</keyword>